<evidence type="ECO:0000259" key="1">
    <source>
        <dbReference type="SMART" id="SM00849"/>
    </source>
</evidence>
<evidence type="ECO:0000313" key="3">
    <source>
        <dbReference type="Proteomes" id="UP000252770"/>
    </source>
</evidence>
<organism evidence="2 3">
    <name type="scientific">Desertihabitans brevis</name>
    <dbReference type="NCBI Taxonomy" id="2268447"/>
    <lineage>
        <taxon>Bacteria</taxon>
        <taxon>Bacillati</taxon>
        <taxon>Actinomycetota</taxon>
        <taxon>Actinomycetes</taxon>
        <taxon>Propionibacteriales</taxon>
        <taxon>Propionibacteriaceae</taxon>
        <taxon>Desertihabitans</taxon>
    </lineage>
</organism>
<accession>A0A367YXF2</accession>
<comment type="caution">
    <text evidence="2">The sequence shown here is derived from an EMBL/GenBank/DDBJ whole genome shotgun (WGS) entry which is preliminary data.</text>
</comment>
<feature type="domain" description="Metallo-beta-lactamase" evidence="1">
    <location>
        <begin position="23"/>
        <end position="188"/>
    </location>
</feature>
<dbReference type="EMBL" id="QOUI01000002">
    <property type="protein sequence ID" value="RCK70583.1"/>
    <property type="molecule type" value="Genomic_DNA"/>
</dbReference>
<sequence>MAARSESLGHGVELHTLVVGPMENNAYLLTTEDDAVLVDAAAEPGRLLELVAGRRVSTIITTHRHADHIGALAEVATATGARLVCGADDRDAVAAATGTDPSPLTEADEVPLGRHRLGVVELVGHTPGSITLVLALPSRPVHLLTGDSLFPGGPGKTWSPEDFTRLMDDLEAKVFARFDDATVVHPGHGEPTTLGRERPSLGEWRARGW</sequence>
<dbReference type="SUPFAM" id="SSF56281">
    <property type="entry name" value="Metallo-hydrolase/oxidoreductase"/>
    <property type="match status" value="1"/>
</dbReference>
<dbReference type="Proteomes" id="UP000252770">
    <property type="component" value="Unassembled WGS sequence"/>
</dbReference>
<dbReference type="AlphaFoldDB" id="A0A367YXF2"/>
<evidence type="ECO:0000313" key="2">
    <source>
        <dbReference type="EMBL" id="RCK70583.1"/>
    </source>
</evidence>
<dbReference type="Gene3D" id="3.60.15.10">
    <property type="entry name" value="Ribonuclease Z/Hydroxyacylglutathione hydrolase-like"/>
    <property type="match status" value="1"/>
</dbReference>
<dbReference type="CDD" id="cd06262">
    <property type="entry name" value="metallo-hydrolase-like_MBL-fold"/>
    <property type="match status" value="1"/>
</dbReference>
<dbReference type="InterPro" id="IPR036866">
    <property type="entry name" value="RibonucZ/Hydroxyglut_hydro"/>
</dbReference>
<dbReference type="PANTHER" id="PTHR46233:SF1">
    <property type="entry name" value="CONSERVED PROTEIN"/>
    <property type="match status" value="1"/>
</dbReference>
<protein>
    <submittedName>
        <fullName evidence="2">MBL fold metallo-hydrolase</fullName>
    </submittedName>
</protein>
<proteinExistence type="predicted"/>
<dbReference type="InterPro" id="IPR051453">
    <property type="entry name" value="MBL_Glyoxalase_II"/>
</dbReference>
<gene>
    <name evidence="2" type="ORF">DT076_03915</name>
</gene>
<keyword evidence="2" id="KW-0378">Hydrolase</keyword>
<dbReference type="PANTHER" id="PTHR46233">
    <property type="entry name" value="HYDROXYACYLGLUTATHIONE HYDROLASE GLOC"/>
    <property type="match status" value="1"/>
</dbReference>
<dbReference type="RefSeq" id="WP_114125355.1">
    <property type="nucleotide sequence ID" value="NZ_QOUI01000002.1"/>
</dbReference>
<dbReference type="Pfam" id="PF00753">
    <property type="entry name" value="Lactamase_B"/>
    <property type="match status" value="1"/>
</dbReference>
<name>A0A367YXF2_9ACTN</name>
<dbReference type="SMART" id="SM00849">
    <property type="entry name" value="Lactamase_B"/>
    <property type="match status" value="1"/>
</dbReference>
<dbReference type="GO" id="GO:0016787">
    <property type="term" value="F:hydrolase activity"/>
    <property type="evidence" value="ECO:0007669"/>
    <property type="project" value="UniProtKB-KW"/>
</dbReference>
<dbReference type="InterPro" id="IPR001279">
    <property type="entry name" value="Metallo-B-lactamas"/>
</dbReference>
<keyword evidence="3" id="KW-1185">Reference proteome</keyword>
<reference evidence="2 3" key="1">
    <citation type="submission" date="2018-07" db="EMBL/GenBank/DDBJ databases">
        <title>Desertimonas flava gen. nov. sp. nov.</title>
        <authorList>
            <person name="Liu S."/>
        </authorList>
    </citation>
    <scope>NUCLEOTIDE SEQUENCE [LARGE SCALE GENOMIC DNA]</scope>
    <source>
        <strain evidence="2 3">16Sb5-5</strain>
    </source>
</reference>